<organism evidence="1 2">
    <name type="scientific">Dreissena polymorpha</name>
    <name type="common">Zebra mussel</name>
    <name type="synonym">Mytilus polymorpha</name>
    <dbReference type="NCBI Taxonomy" id="45954"/>
    <lineage>
        <taxon>Eukaryota</taxon>
        <taxon>Metazoa</taxon>
        <taxon>Spiralia</taxon>
        <taxon>Lophotrochozoa</taxon>
        <taxon>Mollusca</taxon>
        <taxon>Bivalvia</taxon>
        <taxon>Autobranchia</taxon>
        <taxon>Heteroconchia</taxon>
        <taxon>Euheterodonta</taxon>
        <taxon>Imparidentia</taxon>
        <taxon>Neoheterodontei</taxon>
        <taxon>Myida</taxon>
        <taxon>Dreissenoidea</taxon>
        <taxon>Dreissenidae</taxon>
        <taxon>Dreissena</taxon>
    </lineage>
</organism>
<dbReference type="Proteomes" id="UP000828390">
    <property type="component" value="Unassembled WGS sequence"/>
</dbReference>
<name>A0A9D4HC98_DREPO</name>
<accession>A0A9D4HC98</accession>
<reference evidence="1" key="2">
    <citation type="submission" date="2020-11" db="EMBL/GenBank/DDBJ databases">
        <authorList>
            <person name="McCartney M.A."/>
            <person name="Auch B."/>
            <person name="Kono T."/>
            <person name="Mallez S."/>
            <person name="Becker A."/>
            <person name="Gohl D.M."/>
            <person name="Silverstein K.A.T."/>
            <person name="Koren S."/>
            <person name="Bechman K.B."/>
            <person name="Herman A."/>
            <person name="Abrahante J.E."/>
            <person name="Garbe J."/>
        </authorList>
    </citation>
    <scope>NUCLEOTIDE SEQUENCE</scope>
    <source>
        <strain evidence="1">Duluth1</strain>
        <tissue evidence="1">Whole animal</tissue>
    </source>
</reference>
<sequence length="53" mass="5725">MSTLVSNTVQCIGQNEATAASWVAYGETIMVTSSARLQPPCSGCFKRTHTYLN</sequence>
<comment type="caution">
    <text evidence="1">The sequence shown here is derived from an EMBL/GenBank/DDBJ whole genome shotgun (WGS) entry which is preliminary data.</text>
</comment>
<protein>
    <submittedName>
        <fullName evidence="1">Uncharacterized protein</fullName>
    </submittedName>
</protein>
<dbReference type="AlphaFoldDB" id="A0A9D4HC98"/>
<keyword evidence="2" id="KW-1185">Reference proteome</keyword>
<proteinExistence type="predicted"/>
<evidence type="ECO:0000313" key="1">
    <source>
        <dbReference type="EMBL" id="KAH3829127.1"/>
    </source>
</evidence>
<reference evidence="1" key="1">
    <citation type="journal article" date="2019" name="bioRxiv">
        <title>The Genome of the Zebra Mussel, Dreissena polymorpha: A Resource for Invasive Species Research.</title>
        <authorList>
            <person name="McCartney M.A."/>
            <person name="Auch B."/>
            <person name="Kono T."/>
            <person name="Mallez S."/>
            <person name="Zhang Y."/>
            <person name="Obille A."/>
            <person name="Becker A."/>
            <person name="Abrahante J.E."/>
            <person name="Garbe J."/>
            <person name="Badalamenti J.P."/>
            <person name="Herman A."/>
            <person name="Mangelson H."/>
            <person name="Liachko I."/>
            <person name="Sullivan S."/>
            <person name="Sone E.D."/>
            <person name="Koren S."/>
            <person name="Silverstein K.A.T."/>
            <person name="Beckman K.B."/>
            <person name="Gohl D.M."/>
        </authorList>
    </citation>
    <scope>NUCLEOTIDE SEQUENCE</scope>
    <source>
        <strain evidence="1">Duluth1</strain>
        <tissue evidence="1">Whole animal</tissue>
    </source>
</reference>
<gene>
    <name evidence="1" type="ORF">DPMN_131115</name>
</gene>
<dbReference type="EMBL" id="JAIWYP010000005">
    <property type="protein sequence ID" value="KAH3829127.1"/>
    <property type="molecule type" value="Genomic_DNA"/>
</dbReference>
<evidence type="ECO:0000313" key="2">
    <source>
        <dbReference type="Proteomes" id="UP000828390"/>
    </source>
</evidence>